<dbReference type="AlphaFoldDB" id="A0A225WXS9"/>
<dbReference type="Proteomes" id="UP000198211">
    <property type="component" value="Unassembled WGS sequence"/>
</dbReference>
<protein>
    <recommendedName>
        <fullName evidence="3">FAR1 domain-containing protein</fullName>
    </recommendedName>
</protein>
<dbReference type="EMBL" id="NBNE01000140">
    <property type="protein sequence ID" value="OWZ22403.1"/>
    <property type="molecule type" value="Genomic_DNA"/>
</dbReference>
<accession>A0A225WXS9</accession>
<sequence length="245" mass="28517">MLKTTAEVYSIPPPPECVYLSRSDAEEALHKWTLENGFNVSKINAAYIKDTKNIHTQYYECDRAGMPKNTGRLQEGQRLRPMRGSKRSGCRMEIKLSAVDMNRLDWRLAVVHHKYGSVEHNHLLSRAVRIHAAHRQHAAKDASSAPVSNIQDFDRLPVAQCWLPGETEEDFIWALVKLGEFLRFHENVVNRLFHCNLYTEAEFESQRKILASKSPVLATYLDLPWWKYKERVVRCWTKQYGHFGY</sequence>
<reference evidence="2" key="1">
    <citation type="submission" date="2017-03" db="EMBL/GenBank/DDBJ databases">
        <title>Phytopthora megakarya and P. palmivora, two closely related causual agents of cacao black pod achieved similar genome size and gene model numbers by different mechanisms.</title>
        <authorList>
            <person name="Ali S."/>
            <person name="Shao J."/>
            <person name="Larry D.J."/>
            <person name="Kronmiller B."/>
            <person name="Shen D."/>
            <person name="Strem M.D."/>
            <person name="Melnick R.L."/>
            <person name="Guiltinan M.J."/>
            <person name="Tyler B.M."/>
            <person name="Meinhardt L.W."/>
            <person name="Bailey B.A."/>
        </authorList>
    </citation>
    <scope>NUCLEOTIDE SEQUENCE [LARGE SCALE GENOMIC DNA]</scope>
    <source>
        <strain evidence="2">zdho120</strain>
    </source>
</reference>
<evidence type="ECO:0008006" key="3">
    <source>
        <dbReference type="Google" id="ProtNLM"/>
    </source>
</evidence>
<dbReference type="OrthoDB" id="93417at2759"/>
<dbReference type="STRING" id="4795.A0A225WXS9"/>
<proteinExistence type="predicted"/>
<keyword evidence="2" id="KW-1185">Reference proteome</keyword>
<organism evidence="1 2">
    <name type="scientific">Phytophthora megakarya</name>
    <dbReference type="NCBI Taxonomy" id="4795"/>
    <lineage>
        <taxon>Eukaryota</taxon>
        <taxon>Sar</taxon>
        <taxon>Stramenopiles</taxon>
        <taxon>Oomycota</taxon>
        <taxon>Peronosporomycetes</taxon>
        <taxon>Peronosporales</taxon>
        <taxon>Peronosporaceae</taxon>
        <taxon>Phytophthora</taxon>
    </lineage>
</organism>
<gene>
    <name evidence="1" type="ORF">PHMEG_0002912</name>
</gene>
<evidence type="ECO:0000313" key="1">
    <source>
        <dbReference type="EMBL" id="OWZ22403.1"/>
    </source>
</evidence>
<comment type="caution">
    <text evidence="1">The sequence shown here is derived from an EMBL/GenBank/DDBJ whole genome shotgun (WGS) entry which is preliminary data.</text>
</comment>
<name>A0A225WXS9_9STRA</name>
<evidence type="ECO:0000313" key="2">
    <source>
        <dbReference type="Proteomes" id="UP000198211"/>
    </source>
</evidence>